<gene>
    <name evidence="1" type="ORF">GCM10023318_55280</name>
</gene>
<dbReference type="InterPro" id="IPR011990">
    <property type="entry name" value="TPR-like_helical_dom_sf"/>
</dbReference>
<evidence type="ECO:0000313" key="2">
    <source>
        <dbReference type="Proteomes" id="UP001500603"/>
    </source>
</evidence>
<dbReference type="SUPFAM" id="SSF48452">
    <property type="entry name" value="TPR-like"/>
    <property type="match status" value="1"/>
</dbReference>
<evidence type="ECO:0000313" key="1">
    <source>
        <dbReference type="EMBL" id="GAA5066749.1"/>
    </source>
</evidence>
<comment type="caution">
    <text evidence="1">The sequence shown here is derived from an EMBL/GenBank/DDBJ whole genome shotgun (WGS) entry which is preliminary data.</text>
</comment>
<proteinExistence type="predicted"/>
<dbReference type="EMBL" id="BAABJM010000007">
    <property type="protein sequence ID" value="GAA5066749.1"/>
    <property type="molecule type" value="Genomic_DNA"/>
</dbReference>
<accession>A0ABP9KYU3</accession>
<dbReference type="Gene3D" id="1.25.40.10">
    <property type="entry name" value="Tetratricopeptide repeat domain"/>
    <property type="match status" value="1"/>
</dbReference>
<reference evidence="2" key="1">
    <citation type="journal article" date="2019" name="Int. J. Syst. Evol. Microbiol.">
        <title>The Global Catalogue of Microorganisms (GCM) 10K type strain sequencing project: providing services to taxonomists for standard genome sequencing and annotation.</title>
        <authorList>
            <consortium name="The Broad Institute Genomics Platform"/>
            <consortium name="The Broad Institute Genome Sequencing Center for Infectious Disease"/>
            <person name="Wu L."/>
            <person name="Ma J."/>
        </authorList>
    </citation>
    <scope>NUCLEOTIDE SEQUENCE [LARGE SCALE GENOMIC DNA]</scope>
    <source>
        <strain evidence="2">JCM 18298</strain>
    </source>
</reference>
<name>A0ABP9KYU3_9NOCA</name>
<dbReference type="Proteomes" id="UP001500603">
    <property type="component" value="Unassembled WGS sequence"/>
</dbReference>
<sequence>MADPPPAEHMTAGRRVSSSLADEMERRVVELRRLDDMVGGSTLHPVVRCDLEAARAVVYETTHAPQVRCRLLRVVGELSQLGGWVYADAGRYPQAQKVYLDGVSAATEAGDRPLAGQLLSTLSYMLTNTGDPRDACLLARSALRGAAPDAVPVVRALLGERVAWAAAKSGNADASRRALDGVDDEYDRRRLGDEEPDWTYWLDRDEIDVMRARCAVQLGDAATAETLLSPVVERYPAERAREAALYRSWLAEAYARSGNADAARFTLDQVRTVAAEAGSVRLKQRVSEVEVTLAASER</sequence>
<protein>
    <recommendedName>
        <fullName evidence="3">Transcriptional regulator</fullName>
    </recommendedName>
</protein>
<keyword evidence="2" id="KW-1185">Reference proteome</keyword>
<evidence type="ECO:0008006" key="3">
    <source>
        <dbReference type="Google" id="ProtNLM"/>
    </source>
</evidence>
<organism evidence="1 2">
    <name type="scientific">Nocardia callitridis</name>
    <dbReference type="NCBI Taxonomy" id="648753"/>
    <lineage>
        <taxon>Bacteria</taxon>
        <taxon>Bacillati</taxon>
        <taxon>Actinomycetota</taxon>
        <taxon>Actinomycetes</taxon>
        <taxon>Mycobacteriales</taxon>
        <taxon>Nocardiaceae</taxon>
        <taxon>Nocardia</taxon>
    </lineage>
</organism>